<evidence type="ECO:0000313" key="2">
    <source>
        <dbReference type="EnsemblMetazoa" id="AFUN022072-PA"/>
    </source>
</evidence>
<proteinExistence type="predicted"/>
<dbReference type="AlphaFoldDB" id="A0A4Y0BVY5"/>
<dbReference type="InterPro" id="IPR036388">
    <property type="entry name" value="WH-like_DNA-bd_sf"/>
</dbReference>
<evidence type="ECO:0000256" key="1">
    <source>
        <dbReference type="ARBA" id="ARBA00004123"/>
    </source>
</evidence>
<dbReference type="Gene3D" id="1.10.10.10">
    <property type="entry name" value="Winged helix-like DNA-binding domain superfamily/Winged helix DNA-binding domain"/>
    <property type="match status" value="1"/>
</dbReference>
<dbReference type="InterPro" id="IPR009057">
    <property type="entry name" value="Homeodomain-like_sf"/>
</dbReference>
<protein>
    <recommendedName>
        <fullName evidence="3">Paired domain-containing protein</fullName>
    </recommendedName>
</protein>
<dbReference type="VEuPathDB" id="VectorBase:AFUN022072"/>
<comment type="subcellular location">
    <subcellularLocation>
        <location evidence="1">Nucleus</location>
    </subcellularLocation>
</comment>
<sequence>MDANLYKTTDGPPIFALKKKPFVPRKSTSDTDRRHIVKAYLNGGLPRTISDMFGIKLSTVYGIIKNYRNTGKVAAIRRGGNHKKILSPEAAQSVRNWLKEDNTLSLKQLAQKVWEQYHIHVSPSTVAREIRTLRAALQRRKLAVQAKKWNNYIATAGIEALHSNDDSIAEDQSATFVKEEDLSSSDDNEQCADDIDIGETVLTHTDGWDQTVESYKSEDNPLEEIIINESDLSETLMGKKISCDSMAKVIRAEKRVVSSVMCYVF</sequence>
<dbReference type="EnsemblMetazoa" id="AFUN022072-RA">
    <property type="protein sequence ID" value="AFUN022072-PA"/>
    <property type="gene ID" value="AFUN022072"/>
</dbReference>
<reference evidence="2" key="1">
    <citation type="submission" date="2020-05" db="UniProtKB">
        <authorList>
            <consortium name="EnsemblMetazoa"/>
        </authorList>
    </citation>
    <scope>IDENTIFICATION</scope>
    <source>
        <strain evidence="2">FUMOZ</strain>
    </source>
</reference>
<organism evidence="2">
    <name type="scientific">Anopheles funestus</name>
    <name type="common">African malaria mosquito</name>
    <dbReference type="NCBI Taxonomy" id="62324"/>
    <lineage>
        <taxon>Eukaryota</taxon>
        <taxon>Metazoa</taxon>
        <taxon>Ecdysozoa</taxon>
        <taxon>Arthropoda</taxon>
        <taxon>Hexapoda</taxon>
        <taxon>Insecta</taxon>
        <taxon>Pterygota</taxon>
        <taxon>Neoptera</taxon>
        <taxon>Endopterygota</taxon>
        <taxon>Diptera</taxon>
        <taxon>Nematocera</taxon>
        <taxon>Culicoidea</taxon>
        <taxon>Culicidae</taxon>
        <taxon>Anophelinae</taxon>
        <taxon>Anopheles</taxon>
    </lineage>
</organism>
<dbReference type="VEuPathDB" id="VectorBase:AFUN2_002101"/>
<dbReference type="SUPFAM" id="SSF46689">
    <property type="entry name" value="Homeodomain-like"/>
    <property type="match status" value="1"/>
</dbReference>
<evidence type="ECO:0008006" key="3">
    <source>
        <dbReference type="Google" id="ProtNLM"/>
    </source>
</evidence>
<name>A0A4Y0BVY5_ANOFN</name>
<accession>A0A4Y0BVY5</accession>
<dbReference type="GO" id="GO:0005634">
    <property type="term" value="C:nucleus"/>
    <property type="evidence" value="ECO:0007669"/>
    <property type="project" value="UniProtKB-SubCell"/>
</dbReference>
<dbReference type="Pfam" id="PF13565">
    <property type="entry name" value="HTH_32"/>
    <property type="match status" value="1"/>
</dbReference>